<accession>A0A3E0DZE9</accession>
<dbReference type="AlphaFoldDB" id="A0A3E0DZE9"/>
<feature type="signal peptide" evidence="1">
    <location>
        <begin position="1"/>
        <end position="34"/>
    </location>
</feature>
<evidence type="ECO:0000256" key="1">
    <source>
        <dbReference type="SAM" id="SignalP"/>
    </source>
</evidence>
<keyword evidence="1" id="KW-0732">Signal</keyword>
<proteinExistence type="predicted"/>
<reference evidence="2 3" key="1">
    <citation type="submission" date="2018-08" db="EMBL/GenBank/DDBJ databases">
        <title>Genomic Encyclopedia of Archaeal and Bacterial Type Strains, Phase II (KMG-II): from individual species to whole genera.</title>
        <authorList>
            <person name="Goeker M."/>
        </authorList>
    </citation>
    <scope>NUCLEOTIDE SEQUENCE [LARGE SCALE GENOMIC DNA]</scope>
    <source>
        <strain evidence="2 3">DSM 15986</strain>
    </source>
</reference>
<comment type="caution">
    <text evidence="2">The sequence shown here is derived from an EMBL/GenBank/DDBJ whole genome shotgun (WGS) entry which is preliminary data.</text>
</comment>
<gene>
    <name evidence="2" type="ORF">C8N25_10446</name>
</gene>
<organism evidence="2 3">
    <name type="scientific">Algoriphagus antarcticus</name>
    <dbReference type="NCBI Taxonomy" id="238540"/>
    <lineage>
        <taxon>Bacteria</taxon>
        <taxon>Pseudomonadati</taxon>
        <taxon>Bacteroidota</taxon>
        <taxon>Cytophagia</taxon>
        <taxon>Cytophagales</taxon>
        <taxon>Cyclobacteriaceae</taxon>
        <taxon>Algoriphagus</taxon>
    </lineage>
</organism>
<keyword evidence="3" id="KW-1185">Reference proteome</keyword>
<dbReference type="Proteomes" id="UP000256405">
    <property type="component" value="Unassembled WGS sequence"/>
</dbReference>
<evidence type="ECO:0000313" key="3">
    <source>
        <dbReference type="Proteomes" id="UP000256405"/>
    </source>
</evidence>
<feature type="chain" id="PRO_5017642812" description="Outer membrane beta-barrel porin/alpha-amylase" evidence="1">
    <location>
        <begin position="35"/>
        <end position="299"/>
    </location>
</feature>
<evidence type="ECO:0000313" key="2">
    <source>
        <dbReference type="EMBL" id="REG91432.1"/>
    </source>
</evidence>
<sequence>MPHFNKFGTGCFFTALPLAFCLGLSFLLPSEAAAQSGWTKGKKEGFYQLSFQSMNSNDYYTLGGELLETNQFSQQSLVFYGEYGVTDRFTIIANLPLQTWNGFETTERVSGLGDLRLEFKHSILKKYLPLSISIAPELPIGKANNFAKSTINDFEQINLPSGDGEFNVWSTLASSFALPNAPFYGTIFASYNMRTQYDGVQFSDQFALGAEIGYHIAQKVWVNARLNALATVGGDLLIATDFVRGDGTEYTSFSFGASVPVYKKINLSINYRNFNDLIFDRKNLYSAGVVSVGVYYERK</sequence>
<dbReference type="OrthoDB" id="9782650at2"/>
<evidence type="ECO:0008006" key="4">
    <source>
        <dbReference type="Google" id="ProtNLM"/>
    </source>
</evidence>
<dbReference type="EMBL" id="QUNF01000004">
    <property type="protein sequence ID" value="REG91432.1"/>
    <property type="molecule type" value="Genomic_DNA"/>
</dbReference>
<name>A0A3E0DZE9_9BACT</name>
<protein>
    <recommendedName>
        <fullName evidence="4">Outer membrane beta-barrel porin/alpha-amylase</fullName>
    </recommendedName>
</protein>